<comment type="caution">
    <text evidence="1">The sequence shown here is derived from an EMBL/GenBank/DDBJ whole genome shotgun (WGS) entry which is preliminary data.</text>
</comment>
<evidence type="ECO:0000313" key="1">
    <source>
        <dbReference type="EMBL" id="CAG8849024.1"/>
    </source>
</evidence>
<protein>
    <submittedName>
        <fullName evidence="1">3082_t:CDS:1</fullName>
    </submittedName>
</protein>
<proteinExistence type="predicted"/>
<accession>A0ACA9SUE4</accession>
<sequence>VLQSKVKSQQLIELLQDYTEKSNKESKKETEEAEEESDDDKKSDDDKENQIP</sequence>
<feature type="non-terminal residue" evidence="1">
    <location>
        <position position="1"/>
    </location>
</feature>
<reference evidence="1" key="1">
    <citation type="submission" date="2021-06" db="EMBL/GenBank/DDBJ databases">
        <authorList>
            <person name="Kallberg Y."/>
            <person name="Tangrot J."/>
            <person name="Rosling A."/>
        </authorList>
    </citation>
    <scope>NUCLEOTIDE SEQUENCE</scope>
    <source>
        <strain evidence="1">MA461A</strain>
    </source>
</reference>
<dbReference type="EMBL" id="CAJVQC010163458">
    <property type="protein sequence ID" value="CAG8849024.1"/>
    <property type="molecule type" value="Genomic_DNA"/>
</dbReference>
<keyword evidence="2" id="KW-1185">Reference proteome</keyword>
<organism evidence="1 2">
    <name type="scientific">Racocetra persica</name>
    <dbReference type="NCBI Taxonomy" id="160502"/>
    <lineage>
        <taxon>Eukaryota</taxon>
        <taxon>Fungi</taxon>
        <taxon>Fungi incertae sedis</taxon>
        <taxon>Mucoromycota</taxon>
        <taxon>Glomeromycotina</taxon>
        <taxon>Glomeromycetes</taxon>
        <taxon>Diversisporales</taxon>
        <taxon>Gigasporaceae</taxon>
        <taxon>Racocetra</taxon>
    </lineage>
</organism>
<dbReference type="Proteomes" id="UP000789920">
    <property type="component" value="Unassembled WGS sequence"/>
</dbReference>
<evidence type="ECO:0000313" key="2">
    <source>
        <dbReference type="Proteomes" id="UP000789920"/>
    </source>
</evidence>
<name>A0ACA9SUE4_9GLOM</name>
<feature type="non-terminal residue" evidence="1">
    <location>
        <position position="52"/>
    </location>
</feature>
<gene>
    <name evidence="1" type="ORF">RPERSI_LOCUS35406</name>
</gene>